<sequence length="179" mass="19574">MALALVVPADHAAHRGLEAQHRLHALRDGRQHLAFFGAPGAVVARLFLVGHLALAQGVEFFHAHIARIDKALGLQLRQHFLVAVHALHLVERAFVVVELQPRHAFDDHIDRCLRGTLHVGVFDAQDEVALVGARKRPGVQGRADVAQVDEAGGRRGETGAYFFLCHVSSVCRDHAADRP</sequence>
<comment type="caution">
    <text evidence="1">The sequence shown here is derived from an EMBL/GenBank/DDBJ whole genome shotgun (WGS) entry which is preliminary data.</text>
</comment>
<proteinExistence type="predicted"/>
<dbReference type="EMBL" id="VSSQ01087288">
    <property type="protein sequence ID" value="MPN34314.1"/>
    <property type="molecule type" value="Genomic_DNA"/>
</dbReference>
<name>A0A645HDY7_9ZZZZ</name>
<evidence type="ECO:0000313" key="1">
    <source>
        <dbReference type="EMBL" id="MPN34314.1"/>
    </source>
</evidence>
<gene>
    <name evidence="1" type="ORF">SDC9_181807</name>
</gene>
<organism evidence="1">
    <name type="scientific">bioreactor metagenome</name>
    <dbReference type="NCBI Taxonomy" id="1076179"/>
    <lineage>
        <taxon>unclassified sequences</taxon>
        <taxon>metagenomes</taxon>
        <taxon>ecological metagenomes</taxon>
    </lineage>
</organism>
<reference evidence="1" key="1">
    <citation type="submission" date="2019-08" db="EMBL/GenBank/DDBJ databases">
        <authorList>
            <person name="Kucharzyk K."/>
            <person name="Murdoch R.W."/>
            <person name="Higgins S."/>
            <person name="Loffler F."/>
        </authorList>
    </citation>
    <scope>NUCLEOTIDE SEQUENCE</scope>
</reference>
<accession>A0A645HDY7</accession>
<dbReference type="AlphaFoldDB" id="A0A645HDY7"/>
<protein>
    <submittedName>
        <fullName evidence="1">Uncharacterized protein</fullName>
    </submittedName>
</protein>